<dbReference type="EMBL" id="BPQH01000004">
    <property type="protein sequence ID" value="GJD48813.1"/>
    <property type="molecule type" value="Genomic_DNA"/>
</dbReference>
<comment type="caution">
    <text evidence="3">The sequence shown here is derived from an EMBL/GenBank/DDBJ whole genome shotgun (WGS) entry which is preliminary data.</text>
</comment>
<keyword evidence="4" id="KW-1185">Reference proteome</keyword>
<dbReference type="Proteomes" id="UP001055167">
    <property type="component" value="Unassembled WGS sequence"/>
</dbReference>
<dbReference type="InterPro" id="IPR036465">
    <property type="entry name" value="vWFA_dom_sf"/>
</dbReference>
<dbReference type="InterPro" id="IPR028087">
    <property type="entry name" value="Tad_N"/>
</dbReference>
<feature type="domain" description="Putative Flp pilus-assembly TadG-like N-terminal" evidence="2">
    <location>
        <begin position="27"/>
        <end position="73"/>
    </location>
</feature>
<evidence type="ECO:0000313" key="3">
    <source>
        <dbReference type="EMBL" id="GJD48813.1"/>
    </source>
</evidence>
<protein>
    <recommendedName>
        <fullName evidence="2">Putative Flp pilus-assembly TadG-like N-terminal domain-containing protein</fullName>
    </recommendedName>
</protein>
<reference evidence="3" key="1">
    <citation type="journal article" date="2021" name="Front. Microbiol.">
        <title>Comprehensive Comparative Genomics and Phenotyping of Methylobacterium Species.</title>
        <authorList>
            <person name="Alessa O."/>
            <person name="Ogura Y."/>
            <person name="Fujitani Y."/>
            <person name="Takami H."/>
            <person name="Hayashi T."/>
            <person name="Sahin N."/>
            <person name="Tani A."/>
        </authorList>
    </citation>
    <scope>NUCLEOTIDE SEQUENCE</scope>
    <source>
        <strain evidence="3">KCTC 52305</strain>
    </source>
</reference>
<evidence type="ECO:0000256" key="1">
    <source>
        <dbReference type="SAM" id="Phobius"/>
    </source>
</evidence>
<keyword evidence="1" id="KW-0812">Transmembrane</keyword>
<gene>
    <name evidence="3" type="ORF">OPKNFCMD_1539</name>
</gene>
<dbReference type="SUPFAM" id="SSF53300">
    <property type="entry name" value="vWA-like"/>
    <property type="match status" value="1"/>
</dbReference>
<feature type="transmembrane region" description="Helical" evidence="1">
    <location>
        <begin position="20"/>
        <end position="43"/>
    </location>
</feature>
<keyword evidence="1" id="KW-1133">Transmembrane helix</keyword>
<reference evidence="3" key="2">
    <citation type="submission" date="2021-08" db="EMBL/GenBank/DDBJ databases">
        <authorList>
            <person name="Tani A."/>
            <person name="Ola A."/>
            <person name="Ogura Y."/>
            <person name="Katsura K."/>
            <person name="Hayashi T."/>
        </authorList>
    </citation>
    <scope>NUCLEOTIDE SEQUENCE</scope>
    <source>
        <strain evidence="3">KCTC 52305</strain>
    </source>
</reference>
<sequence length="438" mass="45817">MTRLRLRVTLRRLAGAGRGWPAHVGGGVGVLFALTASVILGLIGTAVDFGRSRNDHSTLSAALDAAVLAAAQAVKAADARGASDVQARQAGLDAGTKMFNAFPLSAASPRLQLEVTINGRAVGVVGSFQAATKTTLLGLASIPQVPISGRASASLDLSPFVDIYLLIDVSGSMAIGATKADIDALNANLGCAFACHDGSPVKGTSLDSYQWAKANGITLRLQEVNKGITDFVTWLQAQAATSKRVRVSIYAFSTNLTRVLEMTSNLAQVRTNLPQTPSASGETDGATLWGQTMNQFIPLVGAGGDGVTAPRKLVIIATDGAADPGRSWTRQSWMRWWVAPFDPSYCATLKAVNPTTKQGVSVGVLHTPYLPLPSDWGYNATLGQPSQIGGPGTRADDIPGQLTACASAGLYINASKSRSFGEAMQRIFTTFSQVRLTN</sequence>
<evidence type="ECO:0000313" key="4">
    <source>
        <dbReference type="Proteomes" id="UP001055167"/>
    </source>
</evidence>
<name>A0ABQ4QU40_9HYPH</name>
<evidence type="ECO:0000259" key="2">
    <source>
        <dbReference type="Pfam" id="PF13400"/>
    </source>
</evidence>
<dbReference type="Pfam" id="PF13400">
    <property type="entry name" value="Tad"/>
    <property type="match status" value="1"/>
</dbReference>
<dbReference type="Gene3D" id="3.40.50.410">
    <property type="entry name" value="von Willebrand factor, type A domain"/>
    <property type="match status" value="1"/>
</dbReference>
<organism evidence="3 4">
    <name type="scientific">Methylobacterium crusticola</name>
    <dbReference type="NCBI Taxonomy" id="1697972"/>
    <lineage>
        <taxon>Bacteria</taxon>
        <taxon>Pseudomonadati</taxon>
        <taxon>Pseudomonadota</taxon>
        <taxon>Alphaproteobacteria</taxon>
        <taxon>Hyphomicrobiales</taxon>
        <taxon>Methylobacteriaceae</taxon>
        <taxon>Methylobacterium</taxon>
    </lineage>
</organism>
<accession>A0ABQ4QU40</accession>
<keyword evidence="1" id="KW-0472">Membrane</keyword>
<proteinExistence type="predicted"/>